<gene>
    <name evidence="7" type="ORF">AVDCRST_MAG61-1436</name>
</gene>
<feature type="active site" description="Nucleophile" evidence="5">
    <location>
        <position position="12"/>
    </location>
</feature>
<evidence type="ECO:0000313" key="7">
    <source>
        <dbReference type="EMBL" id="CAA9307379.1"/>
    </source>
</evidence>
<feature type="active site" description="Proton donor" evidence="5">
    <location>
        <position position="127"/>
    </location>
</feature>
<dbReference type="CDD" id="cd16343">
    <property type="entry name" value="LMWPTP"/>
    <property type="match status" value="1"/>
</dbReference>
<feature type="active site" evidence="5">
    <location>
        <position position="18"/>
    </location>
</feature>
<dbReference type="InterPro" id="IPR023485">
    <property type="entry name" value="Ptyr_pPase"/>
</dbReference>
<comment type="similarity">
    <text evidence="1">Belongs to the low molecular weight phosphotyrosine protein phosphatase family.</text>
</comment>
<reference evidence="7" key="1">
    <citation type="submission" date="2020-02" db="EMBL/GenBank/DDBJ databases">
        <authorList>
            <person name="Meier V. D."/>
        </authorList>
    </citation>
    <scope>NUCLEOTIDE SEQUENCE</scope>
    <source>
        <strain evidence="7">AVDCRST_MAG61</strain>
    </source>
</reference>
<evidence type="ECO:0000256" key="4">
    <source>
        <dbReference type="ARBA" id="ARBA00022912"/>
    </source>
</evidence>
<protein>
    <recommendedName>
        <fullName evidence="2">protein-tyrosine-phosphatase</fullName>
        <ecNumber evidence="2">3.1.3.48</ecNumber>
    </recommendedName>
</protein>
<dbReference type="GO" id="GO:0004725">
    <property type="term" value="F:protein tyrosine phosphatase activity"/>
    <property type="evidence" value="ECO:0007669"/>
    <property type="project" value="UniProtKB-EC"/>
</dbReference>
<dbReference type="Pfam" id="PF01451">
    <property type="entry name" value="LMWPc"/>
    <property type="match status" value="1"/>
</dbReference>
<name>A0A6J4KK68_9ACTN</name>
<dbReference type="PANTHER" id="PTHR11717">
    <property type="entry name" value="LOW MOLECULAR WEIGHT PROTEIN TYROSINE PHOSPHATASE"/>
    <property type="match status" value="1"/>
</dbReference>
<accession>A0A6J4KK68</accession>
<dbReference type="SMART" id="SM00226">
    <property type="entry name" value="LMWPc"/>
    <property type="match status" value="1"/>
</dbReference>
<dbReference type="PANTHER" id="PTHR11717:SF7">
    <property type="entry name" value="LOW MOLECULAR WEIGHT PHOSPHOTYROSINE PROTEIN PHOSPHATASE"/>
    <property type="match status" value="1"/>
</dbReference>
<organism evidence="7">
    <name type="scientific">uncultured Friedmanniella sp</name>
    <dbReference type="NCBI Taxonomy" id="335381"/>
    <lineage>
        <taxon>Bacteria</taxon>
        <taxon>Bacillati</taxon>
        <taxon>Actinomycetota</taxon>
        <taxon>Actinomycetes</taxon>
        <taxon>Propionibacteriales</taxon>
        <taxon>Nocardioidaceae</taxon>
        <taxon>Friedmanniella</taxon>
        <taxon>environmental samples</taxon>
    </lineage>
</organism>
<dbReference type="Gene3D" id="3.40.50.2300">
    <property type="match status" value="1"/>
</dbReference>
<keyword evidence="4" id="KW-0904">Protein phosphatase</keyword>
<keyword evidence="3 7" id="KW-0378">Hydrolase</keyword>
<feature type="domain" description="Phosphotyrosine protein phosphatase I" evidence="6">
    <location>
        <begin position="6"/>
        <end position="153"/>
    </location>
</feature>
<dbReference type="InterPro" id="IPR017867">
    <property type="entry name" value="Tyr_phospatase_low_mol_wt"/>
</dbReference>
<dbReference type="InterPro" id="IPR036196">
    <property type="entry name" value="Ptyr_pPase_sf"/>
</dbReference>
<dbReference type="AlphaFoldDB" id="A0A6J4KK68"/>
<sequence>MAERPVKVVFVCWGNICRSPIAERVAQRKAADAGLTGVEFTSAATSTEELGEPMDRRAAAVLRDRGYRSDGHVAHQVDAAEISGADLVVAMESLHIDRMRAMVPDADNFSLLTDHDPAASPGAGVPDPWYGSPAGFYDTLSAVEAAIAGVLDRVREIQNSR</sequence>
<evidence type="ECO:0000256" key="1">
    <source>
        <dbReference type="ARBA" id="ARBA00011063"/>
    </source>
</evidence>
<proteinExistence type="inferred from homology"/>
<evidence type="ECO:0000256" key="2">
    <source>
        <dbReference type="ARBA" id="ARBA00013064"/>
    </source>
</evidence>
<dbReference type="EC" id="3.1.3.48" evidence="2"/>
<evidence type="ECO:0000259" key="6">
    <source>
        <dbReference type="SMART" id="SM00226"/>
    </source>
</evidence>
<evidence type="ECO:0000256" key="5">
    <source>
        <dbReference type="PIRSR" id="PIRSR617867-1"/>
    </source>
</evidence>
<dbReference type="EMBL" id="CADCTT010000205">
    <property type="protein sequence ID" value="CAA9307379.1"/>
    <property type="molecule type" value="Genomic_DNA"/>
</dbReference>
<dbReference type="InterPro" id="IPR050438">
    <property type="entry name" value="LMW_PTPase"/>
</dbReference>
<evidence type="ECO:0000256" key="3">
    <source>
        <dbReference type="ARBA" id="ARBA00022801"/>
    </source>
</evidence>
<dbReference type="PRINTS" id="PR00719">
    <property type="entry name" value="LMWPTPASE"/>
</dbReference>
<dbReference type="SUPFAM" id="SSF52788">
    <property type="entry name" value="Phosphotyrosine protein phosphatases I"/>
    <property type="match status" value="1"/>
</dbReference>